<feature type="transmembrane region" description="Helical" evidence="1">
    <location>
        <begin position="49"/>
        <end position="66"/>
    </location>
</feature>
<organism evidence="2">
    <name type="scientific">marine sediment metagenome</name>
    <dbReference type="NCBI Taxonomy" id="412755"/>
    <lineage>
        <taxon>unclassified sequences</taxon>
        <taxon>metagenomes</taxon>
        <taxon>ecological metagenomes</taxon>
    </lineage>
</organism>
<keyword evidence="1" id="KW-0472">Membrane</keyword>
<reference evidence="2" key="1">
    <citation type="journal article" date="2015" name="Nature">
        <title>Complex archaea that bridge the gap between prokaryotes and eukaryotes.</title>
        <authorList>
            <person name="Spang A."/>
            <person name="Saw J.H."/>
            <person name="Jorgensen S.L."/>
            <person name="Zaremba-Niedzwiedzka K."/>
            <person name="Martijn J."/>
            <person name="Lind A.E."/>
            <person name="van Eijk R."/>
            <person name="Schleper C."/>
            <person name="Guy L."/>
            <person name="Ettema T.J."/>
        </authorList>
    </citation>
    <scope>NUCLEOTIDE SEQUENCE</scope>
</reference>
<evidence type="ECO:0000313" key="2">
    <source>
        <dbReference type="EMBL" id="KKL12362.1"/>
    </source>
</evidence>
<dbReference type="InterPro" id="IPR021306">
    <property type="entry name" value="DUF2878"/>
</dbReference>
<name>A0A0F9BEY1_9ZZZZ</name>
<keyword evidence="1" id="KW-0812">Transmembrane</keyword>
<accession>A0A0F9BEY1</accession>
<feature type="transmembrane region" description="Helical" evidence="1">
    <location>
        <begin position="103"/>
        <end position="123"/>
    </location>
</feature>
<comment type="caution">
    <text evidence="2">The sequence shown here is derived from an EMBL/GenBank/DDBJ whole genome shotgun (WGS) entry which is preliminary data.</text>
</comment>
<gene>
    <name evidence="2" type="ORF">LCGC14_2536520</name>
</gene>
<feature type="transmembrane region" description="Helical" evidence="1">
    <location>
        <begin position="135"/>
        <end position="156"/>
    </location>
</feature>
<feature type="transmembrane region" description="Helical" evidence="1">
    <location>
        <begin position="15"/>
        <end position="40"/>
    </location>
</feature>
<keyword evidence="1" id="KW-1133">Transmembrane helix</keyword>
<dbReference type="AlphaFoldDB" id="A0A0F9BEY1"/>
<feature type="transmembrane region" description="Helical" evidence="1">
    <location>
        <begin position="78"/>
        <end position="96"/>
    </location>
</feature>
<proteinExistence type="predicted"/>
<protein>
    <recommendedName>
        <fullName evidence="3">DUF2878 domain-containing protein</fullName>
    </recommendedName>
</protein>
<evidence type="ECO:0008006" key="3">
    <source>
        <dbReference type="Google" id="ProtNLM"/>
    </source>
</evidence>
<sequence length="172" mass="19670">MILHSVINFALFQGVWFIALLLENSANLPIAAVLVLMLLLSKQLKQDSLILLFGLIIALGFEYLMVQLGLLGFKSSPYPIWFILLWSALLLTVNTSMQFLTRLPWYLSVAMCAMFAPASYWAGARFEVLFITQPLWLFWLVYGLSWALMFNCIIFVNKKIATYLHLGDQSEH</sequence>
<evidence type="ECO:0000256" key="1">
    <source>
        <dbReference type="SAM" id="Phobius"/>
    </source>
</evidence>
<dbReference type="EMBL" id="LAZR01041288">
    <property type="protein sequence ID" value="KKL12362.1"/>
    <property type="molecule type" value="Genomic_DNA"/>
</dbReference>
<dbReference type="Pfam" id="PF11086">
    <property type="entry name" value="DUF2878"/>
    <property type="match status" value="1"/>
</dbReference>